<dbReference type="Gene3D" id="1.20.5.190">
    <property type="match status" value="1"/>
</dbReference>
<sequence length="328" mass="38071">MAALHKLGQWAAEVENEYFLAYQDTDRWTLAELNACVTIQRIWRSFKVRNEMRRMKKASTTLQASIRGHLGRKRCGNYQRMVAERERKAFFDTCAATIQKWWRGYWSRKYTHSFIARKQYMAAVMAKTVQLSRETDAHREEEMQRIAQEMDDRMHEEFWQSCKGRHHLVSTFVRPGVFNSPYAEFLGGIPSMDGIPVEEHLRDTIRVPGSIVLPRVTLERPVQRYTKSRSTLQADSPFYAVDDQRRAEQLCHKLVNTGDVPFVTTVSKCPAELNRPSSIHQGTPYEIRKTRSEIDAEAAAFKPFHSCAKKTELFEDLVVHGIRKPTSV</sequence>
<proteinExistence type="predicted"/>
<dbReference type="SMART" id="SM00015">
    <property type="entry name" value="IQ"/>
    <property type="match status" value="3"/>
</dbReference>
<dbReference type="PROSITE" id="PS50096">
    <property type="entry name" value="IQ"/>
    <property type="match status" value="3"/>
</dbReference>
<gene>
    <name evidence="1" type="ORF">POBO1169_LOCUS8794</name>
</gene>
<dbReference type="CDD" id="cd23767">
    <property type="entry name" value="IQCD"/>
    <property type="match status" value="1"/>
</dbReference>
<dbReference type="AlphaFoldDB" id="A0A7S0WHA7"/>
<dbReference type="EMBL" id="HBFA01017186">
    <property type="protein sequence ID" value="CAD8666790.1"/>
    <property type="molecule type" value="Transcribed_RNA"/>
</dbReference>
<reference evidence="1" key="1">
    <citation type="submission" date="2021-01" db="EMBL/GenBank/DDBJ databases">
        <authorList>
            <person name="Corre E."/>
            <person name="Pelletier E."/>
            <person name="Niang G."/>
            <person name="Scheremetjew M."/>
            <person name="Finn R."/>
            <person name="Kale V."/>
            <person name="Holt S."/>
            <person name="Cochrane G."/>
            <person name="Meng A."/>
            <person name="Brown T."/>
            <person name="Cohen L."/>
        </authorList>
    </citation>
    <scope>NUCLEOTIDE SEQUENCE</scope>
    <source>
        <strain evidence="1">CCMP722</strain>
    </source>
</reference>
<protein>
    <submittedName>
        <fullName evidence="1">Uncharacterized protein</fullName>
    </submittedName>
</protein>
<accession>A0A7S0WHA7</accession>
<name>A0A7S0WHA7_9CHLO</name>
<dbReference type="InterPro" id="IPR000048">
    <property type="entry name" value="IQ_motif_EF-hand-BS"/>
</dbReference>
<dbReference type="InterPro" id="IPR027417">
    <property type="entry name" value="P-loop_NTPase"/>
</dbReference>
<organism evidence="1">
    <name type="scientific">Pyramimonas obovata</name>
    <dbReference type="NCBI Taxonomy" id="1411642"/>
    <lineage>
        <taxon>Eukaryota</taxon>
        <taxon>Viridiplantae</taxon>
        <taxon>Chlorophyta</taxon>
        <taxon>Pyramimonadophyceae</taxon>
        <taxon>Pyramimonadales</taxon>
        <taxon>Pyramimonadaceae</taxon>
        <taxon>Pyramimonas</taxon>
        <taxon>Pyramimonas incertae sedis</taxon>
    </lineage>
</organism>
<dbReference type="SUPFAM" id="SSF52540">
    <property type="entry name" value="P-loop containing nucleoside triphosphate hydrolases"/>
    <property type="match status" value="1"/>
</dbReference>
<dbReference type="Pfam" id="PF00612">
    <property type="entry name" value="IQ"/>
    <property type="match status" value="3"/>
</dbReference>
<evidence type="ECO:0000313" key="1">
    <source>
        <dbReference type="EMBL" id="CAD8666790.1"/>
    </source>
</evidence>